<evidence type="ECO:0000313" key="13">
    <source>
        <dbReference type="Proteomes" id="UP001498398"/>
    </source>
</evidence>
<dbReference type="InterPro" id="IPR048320">
    <property type="entry name" value="COG3_N"/>
</dbReference>
<dbReference type="InterPro" id="IPR048685">
    <property type="entry name" value="COG3_C"/>
</dbReference>
<dbReference type="Pfam" id="PF20671">
    <property type="entry name" value="COG3_C"/>
    <property type="match status" value="2"/>
</dbReference>
<dbReference type="PANTHER" id="PTHR13302:SF8">
    <property type="entry name" value="CONSERVED OLIGOMERIC GOLGI COMPLEX SUBUNIT 3"/>
    <property type="match status" value="1"/>
</dbReference>
<name>A0ABR1K9Z1_9AGAR</name>
<feature type="region of interest" description="Disordered" evidence="9">
    <location>
        <begin position="193"/>
        <end position="217"/>
    </location>
</feature>
<feature type="domain" description="Conserved oligomeric Golgi complex subunit 3 N-terminal" evidence="10">
    <location>
        <begin position="221"/>
        <end position="340"/>
    </location>
</feature>
<reference evidence="12 13" key="1">
    <citation type="submission" date="2024-01" db="EMBL/GenBank/DDBJ databases">
        <title>A draft genome for the cacao thread blight pathogen Marasmiellus scandens.</title>
        <authorList>
            <person name="Baruah I.K."/>
            <person name="Leung J."/>
            <person name="Bukari Y."/>
            <person name="Amoako-Attah I."/>
            <person name="Meinhardt L.W."/>
            <person name="Bailey B.A."/>
            <person name="Cohen S.P."/>
        </authorList>
    </citation>
    <scope>NUCLEOTIDE SEQUENCE [LARGE SCALE GENOMIC DNA]</scope>
    <source>
        <strain evidence="12 13">GH-19</strain>
    </source>
</reference>
<keyword evidence="5" id="KW-0653">Protein transport</keyword>
<feature type="compositionally biased region" description="Polar residues" evidence="9">
    <location>
        <begin position="43"/>
        <end position="52"/>
    </location>
</feature>
<accession>A0ABR1K9Z1</accession>
<evidence type="ECO:0000256" key="3">
    <source>
        <dbReference type="ARBA" id="ARBA00020976"/>
    </source>
</evidence>
<keyword evidence="6" id="KW-0333">Golgi apparatus</keyword>
<gene>
    <name evidence="12" type="primary">COG3_1</name>
    <name evidence="12" type="ORF">VKT23_000411</name>
</gene>
<keyword evidence="4" id="KW-0813">Transport</keyword>
<feature type="region of interest" description="Disordered" evidence="9">
    <location>
        <begin position="937"/>
        <end position="960"/>
    </location>
</feature>
<feature type="domain" description="Conserved oligomeric Golgi complex subunit 3 C-terminal" evidence="11">
    <location>
        <begin position="366"/>
        <end position="440"/>
    </location>
</feature>
<evidence type="ECO:0000313" key="12">
    <source>
        <dbReference type="EMBL" id="KAK7472291.1"/>
    </source>
</evidence>
<feature type="region of interest" description="Disordered" evidence="9">
    <location>
        <begin position="582"/>
        <end position="608"/>
    </location>
</feature>
<comment type="similarity">
    <text evidence="2">Belongs to the COG3 family.</text>
</comment>
<evidence type="ECO:0000256" key="5">
    <source>
        <dbReference type="ARBA" id="ARBA00022927"/>
    </source>
</evidence>
<evidence type="ECO:0000256" key="6">
    <source>
        <dbReference type="ARBA" id="ARBA00023034"/>
    </source>
</evidence>
<feature type="region of interest" description="Disordered" evidence="9">
    <location>
        <begin position="1000"/>
        <end position="1020"/>
    </location>
</feature>
<comment type="subcellular location">
    <subcellularLocation>
        <location evidence="1">Golgi apparatus membrane</location>
        <topology evidence="1">Peripheral membrane protein</topology>
    </subcellularLocation>
</comment>
<keyword evidence="13" id="KW-1185">Reference proteome</keyword>
<evidence type="ECO:0000256" key="7">
    <source>
        <dbReference type="ARBA" id="ARBA00023136"/>
    </source>
</evidence>
<feature type="region of interest" description="Disordered" evidence="9">
    <location>
        <begin position="509"/>
        <end position="528"/>
    </location>
</feature>
<sequence length="1091" mass="119877">MEWESRSSHEIRYPKLGRRDFAMSSRLGRSTPQPLSVKPPIKQPSTGTSTPVTHLSVEEWEAKAPLDDLQIRSVAVVKSRAENIPLPYKFTDNTQRSATPIGGLATPISRPSTPLSSSRLVPGSARLLQTNLLPTHPLHTPQQFYDWFAQIDRSAAHATDAHFRAHLEDVQARVETCDTLIGKIEEVEALVGGKGARRKSTGAGETDADADTSSVSDRRGMIDEWEAVEESGRRVEEMAQNLLQERDALVSLSNALSARLEFFTELDHATRMLNRPGTLLGENLALQSDFLDMVERVDVCIGFLEGHRQYREADVYLLRFHQCLTRAMTLIKMYFVGCLRALQADVSKRIAATATSSSASSQTTHHLLYTRFRALTSNTSTYSNASSHTPSLRPLLTELTRRAKSYPSTLNSLLGECRSAYLGVRKALVGPVVRNEVRALIRGVAREFEGKDNSDVGPEKEALLSREARGKGSGSEVVELTRAGCTYLKEVCGEEFELFVEFFGDGTDEGEDDEAVVENGESKGTGIPGEEEVYSYLETLCDYLYDDLRPRILPEPRLSALCEVCTVLQALMVLDIDPDDGDMSDLDVNGSEDPSDYDQQKTRKHRRQSHRLHIAPLLQMILQDAQTRLFFKAQAVVQSDIRHYVPKVTTEGGGDLGYPMKLLSGSGLLTPNGNGVGEKQSVSQLWSSFSGLSSSTSSKLWAWATMENRETWYPTLKRTVWVLEQLHEFVNPAIFEDIAEEAIILCHGSLVSASEMLTHVGIASTPLPERNPAGHIISSGIDPEVMLHSTSALDGPLFLVRHLLVLREVPDRFGLAGKTETGTEKLGVSAFGGGSMRGQAGLGTSTSGSSGSLAESISLSSILGGRPAALLTSLGLGLGEGDGLGAGDGKRTIENAKRTINQSLRQACERVISSMNEDLTESLMIWVQRMRALERYGSLPSRPNPPTSNGDPSMAPEPHHADLKNLREMDDLFREQCEKELSCRVRKVWLYLGGVGGKDSKNVPGSTADARNGNDKDVDGLDERARTVGTVLIQHAQDRLAEDYGMFREMIWKSKFLSPEGGNESEIAEVRERVMDERALRKFLGGICGEM</sequence>
<dbReference type="Proteomes" id="UP001498398">
    <property type="component" value="Unassembled WGS sequence"/>
</dbReference>
<evidence type="ECO:0000256" key="9">
    <source>
        <dbReference type="SAM" id="MobiDB-lite"/>
    </source>
</evidence>
<evidence type="ECO:0000259" key="11">
    <source>
        <dbReference type="Pfam" id="PF20671"/>
    </source>
</evidence>
<dbReference type="InterPro" id="IPR007265">
    <property type="entry name" value="COG_su3"/>
</dbReference>
<keyword evidence="7" id="KW-0472">Membrane</keyword>
<evidence type="ECO:0000259" key="10">
    <source>
        <dbReference type="Pfam" id="PF04136"/>
    </source>
</evidence>
<proteinExistence type="inferred from homology"/>
<evidence type="ECO:0000256" key="4">
    <source>
        <dbReference type="ARBA" id="ARBA00022448"/>
    </source>
</evidence>
<evidence type="ECO:0000256" key="2">
    <source>
        <dbReference type="ARBA" id="ARBA00009936"/>
    </source>
</evidence>
<feature type="domain" description="Conserved oligomeric Golgi complex subunit 3 C-terminal" evidence="11">
    <location>
        <begin position="473"/>
        <end position="813"/>
    </location>
</feature>
<feature type="region of interest" description="Disordered" evidence="9">
    <location>
        <begin position="1"/>
        <end position="52"/>
    </location>
</feature>
<dbReference type="Pfam" id="PF04136">
    <property type="entry name" value="COG3_N"/>
    <property type="match status" value="1"/>
</dbReference>
<evidence type="ECO:0000256" key="1">
    <source>
        <dbReference type="ARBA" id="ARBA00004395"/>
    </source>
</evidence>
<dbReference type="EMBL" id="JBANRG010000001">
    <property type="protein sequence ID" value="KAK7472291.1"/>
    <property type="molecule type" value="Genomic_DNA"/>
</dbReference>
<comment type="caution">
    <text evidence="12">The sequence shown here is derived from an EMBL/GenBank/DDBJ whole genome shotgun (WGS) entry which is preliminary data.</text>
</comment>
<protein>
    <recommendedName>
        <fullName evidence="3">Conserved oligomeric Golgi complex subunit 3</fullName>
    </recommendedName>
    <alternativeName>
        <fullName evidence="8">Component of oligomeric Golgi complex 3</fullName>
    </alternativeName>
</protein>
<organism evidence="12 13">
    <name type="scientific">Marasmiellus scandens</name>
    <dbReference type="NCBI Taxonomy" id="2682957"/>
    <lineage>
        <taxon>Eukaryota</taxon>
        <taxon>Fungi</taxon>
        <taxon>Dikarya</taxon>
        <taxon>Basidiomycota</taxon>
        <taxon>Agaricomycotina</taxon>
        <taxon>Agaricomycetes</taxon>
        <taxon>Agaricomycetidae</taxon>
        <taxon>Agaricales</taxon>
        <taxon>Marasmiineae</taxon>
        <taxon>Omphalotaceae</taxon>
        <taxon>Marasmiellus</taxon>
    </lineage>
</organism>
<evidence type="ECO:0000256" key="8">
    <source>
        <dbReference type="ARBA" id="ARBA00031339"/>
    </source>
</evidence>
<feature type="compositionally biased region" description="Basic and acidic residues" evidence="9">
    <location>
        <begin position="1"/>
        <end position="21"/>
    </location>
</feature>
<dbReference type="PANTHER" id="PTHR13302">
    <property type="entry name" value="CONSERVED OLIGOMERIC GOLGI COMPLEX COMPONENT 3"/>
    <property type="match status" value="1"/>
</dbReference>